<keyword evidence="2" id="KW-1185">Reference proteome</keyword>
<dbReference type="EMBL" id="LXQA011352916">
    <property type="protein sequence ID" value="MCI94317.1"/>
    <property type="molecule type" value="Genomic_DNA"/>
</dbReference>
<sequence>TAAERDRIYSVWRASSAFTNFFNVALISRMAASNSSMQAVSTMVINESTN</sequence>
<protein>
    <submittedName>
        <fullName evidence="1">Uncharacterized protein</fullName>
    </submittedName>
</protein>
<evidence type="ECO:0000313" key="2">
    <source>
        <dbReference type="Proteomes" id="UP000265520"/>
    </source>
</evidence>
<dbReference type="AlphaFoldDB" id="A0A392W203"/>
<accession>A0A392W203</accession>
<organism evidence="1 2">
    <name type="scientific">Trifolium medium</name>
    <dbReference type="NCBI Taxonomy" id="97028"/>
    <lineage>
        <taxon>Eukaryota</taxon>
        <taxon>Viridiplantae</taxon>
        <taxon>Streptophyta</taxon>
        <taxon>Embryophyta</taxon>
        <taxon>Tracheophyta</taxon>
        <taxon>Spermatophyta</taxon>
        <taxon>Magnoliopsida</taxon>
        <taxon>eudicotyledons</taxon>
        <taxon>Gunneridae</taxon>
        <taxon>Pentapetalae</taxon>
        <taxon>rosids</taxon>
        <taxon>fabids</taxon>
        <taxon>Fabales</taxon>
        <taxon>Fabaceae</taxon>
        <taxon>Papilionoideae</taxon>
        <taxon>50 kb inversion clade</taxon>
        <taxon>NPAAA clade</taxon>
        <taxon>Hologalegina</taxon>
        <taxon>IRL clade</taxon>
        <taxon>Trifolieae</taxon>
        <taxon>Trifolium</taxon>
    </lineage>
</organism>
<name>A0A392W203_9FABA</name>
<feature type="non-terminal residue" evidence="1">
    <location>
        <position position="50"/>
    </location>
</feature>
<reference evidence="1 2" key="1">
    <citation type="journal article" date="2018" name="Front. Plant Sci.">
        <title>Red Clover (Trifolium pratense) and Zigzag Clover (T. medium) - A Picture of Genomic Similarities and Differences.</title>
        <authorList>
            <person name="Dluhosova J."/>
            <person name="Istvanek J."/>
            <person name="Nedelnik J."/>
            <person name="Repkova J."/>
        </authorList>
    </citation>
    <scope>NUCLEOTIDE SEQUENCE [LARGE SCALE GENOMIC DNA]</scope>
    <source>
        <strain evidence="2">cv. 10/8</strain>
        <tissue evidence="1">Leaf</tissue>
    </source>
</reference>
<feature type="non-terminal residue" evidence="1">
    <location>
        <position position="1"/>
    </location>
</feature>
<evidence type="ECO:0000313" key="1">
    <source>
        <dbReference type="EMBL" id="MCI94317.1"/>
    </source>
</evidence>
<proteinExistence type="predicted"/>
<comment type="caution">
    <text evidence="1">The sequence shown here is derived from an EMBL/GenBank/DDBJ whole genome shotgun (WGS) entry which is preliminary data.</text>
</comment>
<dbReference type="Proteomes" id="UP000265520">
    <property type="component" value="Unassembled WGS sequence"/>
</dbReference>